<protein>
    <recommendedName>
        <fullName evidence="2">Ig-like domain-containing protein</fullName>
    </recommendedName>
</protein>
<evidence type="ECO:0000256" key="1">
    <source>
        <dbReference type="SAM" id="MobiDB-lite"/>
    </source>
</evidence>
<dbReference type="InterPro" id="IPR036179">
    <property type="entry name" value="Ig-like_dom_sf"/>
</dbReference>
<proteinExistence type="predicted"/>
<dbReference type="PROSITE" id="PS50835">
    <property type="entry name" value="IG_LIKE"/>
    <property type="match status" value="1"/>
</dbReference>
<dbReference type="Gene3D" id="2.60.40.10">
    <property type="entry name" value="Immunoglobulins"/>
    <property type="match status" value="1"/>
</dbReference>
<dbReference type="CDD" id="cd00096">
    <property type="entry name" value="Ig"/>
    <property type="match status" value="1"/>
</dbReference>
<dbReference type="Pfam" id="PF13927">
    <property type="entry name" value="Ig_3"/>
    <property type="match status" value="1"/>
</dbReference>
<sequence length="222" mass="25179">MMGPYNEGSNVEITCVATGGRPSPRVSWWLENALIDDQYEQVSPRAVKNVLRLENLSRQYLNIVFTCQATNNNIVAPISSAITIDINREYKLFSRAKREAPKRALFREIFRLFLSIINFGSSGAYPPHPRGEGGDREGRALNLSEWVSANRKSVGNFEVISFGSRNGNRRRRLRHSPPPPPGLVGPADRARPRRPPALSTIKERNPKARFRTDVFNYFRVKT</sequence>
<dbReference type="AlphaFoldDB" id="A0AAW2HI58"/>
<evidence type="ECO:0000259" key="2">
    <source>
        <dbReference type="PROSITE" id="PS50835"/>
    </source>
</evidence>
<name>A0AAW2HI58_9NEOP</name>
<feature type="domain" description="Ig-like" evidence="2">
    <location>
        <begin position="7"/>
        <end position="83"/>
    </location>
</feature>
<reference evidence="3" key="1">
    <citation type="journal article" date="2024" name="Gigascience">
        <title>Chromosome-level genome of the poultry shaft louse Menopon gallinae provides insight into the host-switching and adaptive evolution of parasitic lice.</title>
        <authorList>
            <person name="Xu Y."/>
            <person name="Ma L."/>
            <person name="Liu S."/>
            <person name="Liang Y."/>
            <person name="Liu Q."/>
            <person name="He Z."/>
            <person name="Tian L."/>
            <person name="Duan Y."/>
            <person name="Cai W."/>
            <person name="Li H."/>
            <person name="Song F."/>
        </authorList>
    </citation>
    <scope>NUCLEOTIDE SEQUENCE</scope>
    <source>
        <strain evidence="3">Cailab_2023a</strain>
    </source>
</reference>
<dbReference type="SUPFAM" id="SSF48726">
    <property type="entry name" value="Immunoglobulin"/>
    <property type="match status" value="1"/>
</dbReference>
<dbReference type="PANTHER" id="PTHR23278">
    <property type="entry name" value="SIDESTEP PROTEIN"/>
    <property type="match status" value="1"/>
</dbReference>
<feature type="region of interest" description="Disordered" evidence="1">
    <location>
        <begin position="166"/>
        <end position="197"/>
    </location>
</feature>
<evidence type="ECO:0000313" key="3">
    <source>
        <dbReference type="EMBL" id="KAL0269230.1"/>
    </source>
</evidence>
<gene>
    <name evidence="3" type="ORF">PYX00_007034</name>
</gene>
<comment type="caution">
    <text evidence="3">The sequence shown here is derived from an EMBL/GenBank/DDBJ whole genome shotgun (WGS) entry which is preliminary data.</text>
</comment>
<dbReference type="EMBL" id="JARGDH010000004">
    <property type="protein sequence ID" value="KAL0269230.1"/>
    <property type="molecule type" value="Genomic_DNA"/>
</dbReference>
<organism evidence="3">
    <name type="scientific">Menopon gallinae</name>
    <name type="common">poultry shaft louse</name>
    <dbReference type="NCBI Taxonomy" id="328185"/>
    <lineage>
        <taxon>Eukaryota</taxon>
        <taxon>Metazoa</taxon>
        <taxon>Ecdysozoa</taxon>
        <taxon>Arthropoda</taxon>
        <taxon>Hexapoda</taxon>
        <taxon>Insecta</taxon>
        <taxon>Pterygota</taxon>
        <taxon>Neoptera</taxon>
        <taxon>Paraneoptera</taxon>
        <taxon>Psocodea</taxon>
        <taxon>Troctomorpha</taxon>
        <taxon>Phthiraptera</taxon>
        <taxon>Amblycera</taxon>
        <taxon>Menoponidae</taxon>
        <taxon>Menopon</taxon>
    </lineage>
</organism>
<dbReference type="InterPro" id="IPR013783">
    <property type="entry name" value="Ig-like_fold"/>
</dbReference>
<dbReference type="PANTHER" id="PTHR23278:SF30">
    <property type="entry name" value="SIDESTEP VIII, ISOFORM B"/>
    <property type="match status" value="1"/>
</dbReference>
<dbReference type="InterPro" id="IPR007110">
    <property type="entry name" value="Ig-like_dom"/>
</dbReference>
<accession>A0AAW2HI58</accession>